<evidence type="ECO:0000313" key="2">
    <source>
        <dbReference type="Proteomes" id="UP000269097"/>
    </source>
</evidence>
<sequence length="84" mass="9593">MIPIKLPKEDKEAIVHKVQAYFETERGETIGSIAAEQLIDMMVTELGPYLYNKAIIDARALILEKTSQIEDELYSLERPTRGKK</sequence>
<organism evidence="1 2">
    <name type="scientific">Cohnella candidum</name>
    <dbReference type="NCBI Taxonomy" id="2674991"/>
    <lineage>
        <taxon>Bacteria</taxon>
        <taxon>Bacillati</taxon>
        <taxon>Bacillota</taxon>
        <taxon>Bacilli</taxon>
        <taxon>Bacillales</taxon>
        <taxon>Paenibacillaceae</taxon>
        <taxon>Cohnella</taxon>
    </lineage>
</organism>
<keyword evidence="2" id="KW-1185">Reference proteome</keyword>
<accession>A0A3G3K4W7</accession>
<gene>
    <name evidence="1" type="ORF">EAV92_07725</name>
</gene>
<dbReference type="Proteomes" id="UP000269097">
    <property type="component" value="Chromosome"/>
</dbReference>
<dbReference type="KEGG" id="coh:EAV92_07725"/>
<dbReference type="EMBL" id="CP033433">
    <property type="protein sequence ID" value="AYQ75543.1"/>
    <property type="molecule type" value="Genomic_DNA"/>
</dbReference>
<proteinExistence type="predicted"/>
<dbReference type="Pfam" id="PF09932">
    <property type="entry name" value="DUF2164"/>
    <property type="match status" value="1"/>
</dbReference>
<dbReference type="InterPro" id="IPR018680">
    <property type="entry name" value="DUF2164"/>
</dbReference>
<protein>
    <submittedName>
        <fullName evidence="1">DUF2164 domain-containing protein</fullName>
    </submittedName>
</protein>
<name>A0A3G3K4W7_9BACL</name>
<dbReference type="AlphaFoldDB" id="A0A3G3K4W7"/>
<evidence type="ECO:0000313" key="1">
    <source>
        <dbReference type="EMBL" id="AYQ75543.1"/>
    </source>
</evidence>
<reference evidence="1 2" key="1">
    <citation type="submission" date="2018-10" db="EMBL/GenBank/DDBJ databases">
        <title>Genome Sequence of Cohnella sp.</title>
        <authorList>
            <person name="Srinivasan S."/>
            <person name="Kim M.K."/>
        </authorList>
    </citation>
    <scope>NUCLEOTIDE SEQUENCE [LARGE SCALE GENOMIC DNA]</scope>
    <source>
        <strain evidence="1 2">18JY8-7</strain>
    </source>
</reference>